<evidence type="ECO:0000259" key="9">
    <source>
        <dbReference type="Pfam" id="PF01850"/>
    </source>
</evidence>
<evidence type="ECO:0000313" key="10">
    <source>
        <dbReference type="EMBL" id="QPS19632.1"/>
    </source>
</evidence>
<comment type="function">
    <text evidence="8">Toxic component of a toxin-antitoxin (TA) system. An RNase.</text>
</comment>
<dbReference type="Pfam" id="PF01850">
    <property type="entry name" value="PIN"/>
    <property type="match status" value="1"/>
</dbReference>
<dbReference type="InterPro" id="IPR029060">
    <property type="entry name" value="PIN-like_dom_sf"/>
</dbReference>
<dbReference type="GO" id="GO:0004519">
    <property type="term" value="F:endonuclease activity"/>
    <property type="evidence" value="ECO:0007669"/>
    <property type="project" value="UniProtKB-KW"/>
</dbReference>
<dbReference type="GO" id="GO:0004540">
    <property type="term" value="F:RNA nuclease activity"/>
    <property type="evidence" value="ECO:0007669"/>
    <property type="project" value="InterPro"/>
</dbReference>
<keyword evidence="4 8" id="KW-0479">Metal-binding</keyword>
<evidence type="ECO:0000256" key="4">
    <source>
        <dbReference type="ARBA" id="ARBA00022723"/>
    </source>
</evidence>
<evidence type="ECO:0000256" key="2">
    <source>
        <dbReference type="ARBA" id="ARBA00022649"/>
    </source>
</evidence>
<dbReference type="CDD" id="cd18740">
    <property type="entry name" value="PIN_VapC4-5_FitB-like"/>
    <property type="match status" value="1"/>
</dbReference>
<reference evidence="11 12" key="1">
    <citation type="submission" date="2018-06" db="EMBL/GenBank/DDBJ databases">
        <authorList>
            <consortium name="Pathogen Informatics"/>
            <person name="Doyle S."/>
        </authorList>
    </citation>
    <scope>NUCLEOTIDE SEQUENCE [LARGE SCALE GENOMIC DNA]</scope>
    <source>
        <strain evidence="11 12">NCTC12961</strain>
    </source>
</reference>
<feature type="binding site" evidence="8">
    <location>
        <position position="95"/>
    </location>
    <ligand>
        <name>Mg(2+)</name>
        <dbReference type="ChEBI" id="CHEBI:18420"/>
    </ligand>
</feature>
<dbReference type="PANTHER" id="PTHR33653">
    <property type="entry name" value="RIBONUCLEASE VAPC2"/>
    <property type="match status" value="1"/>
</dbReference>
<evidence type="ECO:0000256" key="5">
    <source>
        <dbReference type="ARBA" id="ARBA00022801"/>
    </source>
</evidence>
<evidence type="ECO:0000313" key="13">
    <source>
        <dbReference type="Proteomes" id="UP000594967"/>
    </source>
</evidence>
<organism evidence="11 12">
    <name type="scientific">Serratia plymuthica</name>
    <dbReference type="NCBI Taxonomy" id="82996"/>
    <lineage>
        <taxon>Bacteria</taxon>
        <taxon>Pseudomonadati</taxon>
        <taxon>Pseudomonadota</taxon>
        <taxon>Gammaproteobacteria</taxon>
        <taxon>Enterobacterales</taxon>
        <taxon>Yersiniaceae</taxon>
        <taxon>Serratia</taxon>
    </lineage>
</organism>
<comment type="similarity">
    <text evidence="7 8">Belongs to the PINc/VapC protein family.</text>
</comment>
<dbReference type="EMBL" id="CP065673">
    <property type="protein sequence ID" value="QPS19632.1"/>
    <property type="molecule type" value="Genomic_DNA"/>
</dbReference>
<evidence type="ECO:0000256" key="7">
    <source>
        <dbReference type="ARBA" id="ARBA00038093"/>
    </source>
</evidence>
<dbReference type="InterPro" id="IPR002716">
    <property type="entry name" value="PIN_dom"/>
</dbReference>
<dbReference type="Proteomes" id="UP000248897">
    <property type="component" value="Chromosome 1"/>
</dbReference>
<keyword evidence="2 8" id="KW-1277">Toxin-antitoxin system</keyword>
<keyword evidence="5 8" id="KW-0378">Hydrolase</keyword>
<dbReference type="GO" id="GO:0016787">
    <property type="term" value="F:hydrolase activity"/>
    <property type="evidence" value="ECO:0007669"/>
    <property type="project" value="UniProtKB-KW"/>
</dbReference>
<dbReference type="GO" id="GO:0000287">
    <property type="term" value="F:magnesium ion binding"/>
    <property type="evidence" value="ECO:0007669"/>
    <property type="project" value="UniProtKB-UniRule"/>
</dbReference>
<evidence type="ECO:0000313" key="12">
    <source>
        <dbReference type="Proteomes" id="UP000248897"/>
    </source>
</evidence>
<dbReference type="PANTHER" id="PTHR33653:SF1">
    <property type="entry name" value="RIBONUCLEASE VAPC2"/>
    <property type="match status" value="1"/>
</dbReference>
<dbReference type="RefSeq" id="WP_006318241.1">
    <property type="nucleotide sequence ID" value="NZ_CAMITG010000004.1"/>
</dbReference>
<keyword evidence="13" id="KW-1185">Reference proteome</keyword>
<proteinExistence type="inferred from homology"/>
<evidence type="ECO:0000256" key="1">
    <source>
        <dbReference type="ARBA" id="ARBA00001946"/>
    </source>
</evidence>
<keyword evidence="6 8" id="KW-0460">Magnesium</keyword>
<keyword evidence="3 8" id="KW-0540">Nuclease</keyword>
<feature type="domain" description="PIN" evidence="9">
    <location>
        <begin position="2"/>
        <end position="117"/>
    </location>
</feature>
<dbReference type="HAMAP" id="MF_00265">
    <property type="entry name" value="VapC_Nob1"/>
    <property type="match status" value="1"/>
</dbReference>
<dbReference type="Gene3D" id="3.40.50.1010">
    <property type="entry name" value="5'-nuclease"/>
    <property type="match status" value="1"/>
</dbReference>
<keyword evidence="8" id="KW-0800">Toxin</keyword>
<sequence length="129" mass="14048">MYMFDTNTVSHLFRRHPGLLSAMEKVPPSTVCISSITEAELLFGVAKRQSKALKAMVTAFLAAVTVYDWDSEAARCYGVMRASMEKKGKVLGALDQLIAAHALSRGATMVTSDRAFGMVSGLDVEDWTL</sequence>
<accession>A0A2X4XWX0</accession>
<dbReference type="EC" id="3.1.-.-" evidence="8"/>
<dbReference type="GO" id="GO:0090729">
    <property type="term" value="F:toxin activity"/>
    <property type="evidence" value="ECO:0007669"/>
    <property type="project" value="UniProtKB-KW"/>
</dbReference>
<evidence type="ECO:0000256" key="3">
    <source>
        <dbReference type="ARBA" id="ARBA00022722"/>
    </source>
</evidence>
<dbReference type="InterPro" id="IPR050556">
    <property type="entry name" value="Type_II_TA_system_RNase"/>
</dbReference>
<name>A0A2X4XWX0_SERPL</name>
<evidence type="ECO:0000313" key="11">
    <source>
        <dbReference type="EMBL" id="SQI44555.1"/>
    </source>
</evidence>
<evidence type="ECO:0000256" key="6">
    <source>
        <dbReference type="ARBA" id="ARBA00022842"/>
    </source>
</evidence>
<comment type="cofactor">
    <cofactor evidence="1 8">
        <name>Mg(2+)</name>
        <dbReference type="ChEBI" id="CHEBI:18420"/>
    </cofactor>
</comment>
<dbReference type="InterPro" id="IPR022907">
    <property type="entry name" value="VapC_family"/>
</dbReference>
<evidence type="ECO:0000256" key="8">
    <source>
        <dbReference type="HAMAP-Rule" id="MF_00265"/>
    </source>
</evidence>
<gene>
    <name evidence="8 11" type="primary">vapC</name>
    <name evidence="10" type="ORF">I6G64_18885</name>
    <name evidence="11" type="ORF">NCTC12961_04426</name>
</gene>
<keyword evidence="11" id="KW-0255">Endonuclease</keyword>
<feature type="binding site" evidence="8">
    <location>
        <position position="5"/>
    </location>
    <ligand>
        <name>Mg(2+)</name>
        <dbReference type="ChEBI" id="CHEBI:18420"/>
    </ligand>
</feature>
<dbReference type="Proteomes" id="UP000594967">
    <property type="component" value="Chromosome"/>
</dbReference>
<dbReference type="AlphaFoldDB" id="A0A2X4XWX0"/>
<dbReference type="SUPFAM" id="SSF88723">
    <property type="entry name" value="PIN domain-like"/>
    <property type="match status" value="1"/>
</dbReference>
<reference evidence="10 13" key="2">
    <citation type="submission" date="2020-12" db="EMBL/GenBank/DDBJ databases">
        <title>FDA dAtabase for Regulatory Grade micrObial Sequences (FDA-ARGOS): Supporting development and validation of Infectious Disease Dx tests.</title>
        <authorList>
            <person name="Sproer C."/>
            <person name="Gronow S."/>
            <person name="Severitt S."/>
            <person name="Schroder I."/>
            <person name="Tallon L."/>
            <person name="Sadzewicz L."/>
            <person name="Zhao X."/>
            <person name="Boylan J."/>
            <person name="Ott S."/>
            <person name="Bowen H."/>
            <person name="Vavikolanu K."/>
            <person name="Mehta A."/>
            <person name="Aluvathingal J."/>
            <person name="Nadendla S."/>
            <person name="Lowell S."/>
            <person name="Myers T."/>
            <person name="Yan Y."/>
            <person name="Sichtig H."/>
        </authorList>
    </citation>
    <scope>NUCLEOTIDE SEQUENCE [LARGE SCALE GENOMIC DNA]</scope>
    <source>
        <strain evidence="10 13">FDAARGOS_907</strain>
    </source>
</reference>
<protein>
    <recommendedName>
        <fullName evidence="8">Ribonuclease VapC</fullName>
        <shortName evidence="8">RNase VapC</shortName>
        <ecNumber evidence="8">3.1.-.-</ecNumber>
    </recommendedName>
    <alternativeName>
        <fullName evidence="8">Toxin VapC</fullName>
    </alternativeName>
</protein>
<dbReference type="EMBL" id="LS483469">
    <property type="protein sequence ID" value="SQI44555.1"/>
    <property type="molecule type" value="Genomic_DNA"/>
</dbReference>